<evidence type="ECO:0008006" key="4">
    <source>
        <dbReference type="Google" id="ProtNLM"/>
    </source>
</evidence>
<gene>
    <name evidence="3" type="ORF">LCGC14_1268280</name>
</gene>
<reference evidence="3" key="1">
    <citation type="journal article" date="2015" name="Nature">
        <title>Complex archaea that bridge the gap between prokaryotes and eukaryotes.</title>
        <authorList>
            <person name="Spang A."/>
            <person name="Saw J.H."/>
            <person name="Jorgensen S.L."/>
            <person name="Zaremba-Niedzwiedzka K."/>
            <person name="Martijn J."/>
            <person name="Lind A.E."/>
            <person name="van Eijk R."/>
            <person name="Schleper C."/>
            <person name="Guy L."/>
            <person name="Ettema T.J."/>
        </authorList>
    </citation>
    <scope>NUCLEOTIDE SEQUENCE</scope>
</reference>
<dbReference type="Gene3D" id="3.40.50.720">
    <property type="entry name" value="NAD(P)-binding Rossmann-like Domain"/>
    <property type="match status" value="1"/>
</dbReference>
<dbReference type="InterPro" id="IPR003781">
    <property type="entry name" value="CoA-bd"/>
</dbReference>
<dbReference type="InterPro" id="IPR016102">
    <property type="entry name" value="Succinyl-CoA_synth-like"/>
</dbReference>
<sequence length="492" mass="56395">MRVKLTVNSNKKSLELLFKPRTVVIYRVSRAVDFYIKGFQRQGFNLENLYLISPKEETFLGLKCYKSFDDIPIDTIDLLILSLRRDYLVQELQEILSKKKVNFIHIFTAGTGEYDEVGIEIEKKVKEILDKNENTRSIGPNCMGLYSPRGKTAYYSSFPVELGNIGLIFQSGDLHSKTIKFGSRRYNLTFSIGVSIGNCLDIQISEVLQYLDNDTDTDVICVYFEGISPIHKNEGKVLLKVLTDMKKPVLFMRGGRTVRGQTAVLSHTGSLATRKNIWSAIFKQTSIIEVSSSLDELIDDAYLFSYYFKRFKALNKKVVYPENKRALIVLYSGGFGILATDLLIDLGLEVPHFEGKTVEKFKEIFDIQLGSLANPFDLPFITHQKVLVDITKAGIDENISMIIFETDAWADTEGERFKGYYNNLLNINKYAEEQNKIFVIILHQYPSVSRKIFIDMLQKDNILVFPTLEAAAKSFLKLYEYGEKQRKFKNRE</sequence>
<dbReference type="PANTHER" id="PTHR42793:SF1">
    <property type="entry name" value="PEPTIDYL-LYSINE N-ACETYLTRANSFERASE PATZ"/>
    <property type="match status" value="1"/>
</dbReference>
<feature type="domain" description="Succinyl-CoA synthetase-like flavodoxin" evidence="2">
    <location>
        <begin position="163"/>
        <end position="302"/>
    </location>
</feature>
<comment type="caution">
    <text evidence="3">The sequence shown here is derived from an EMBL/GenBank/DDBJ whole genome shotgun (WGS) entry which is preliminary data.</text>
</comment>
<dbReference type="PANTHER" id="PTHR42793">
    <property type="entry name" value="COA BINDING DOMAIN CONTAINING PROTEIN"/>
    <property type="match status" value="1"/>
</dbReference>
<dbReference type="SUPFAM" id="SSF51735">
    <property type="entry name" value="NAD(P)-binding Rossmann-fold domains"/>
    <property type="match status" value="1"/>
</dbReference>
<evidence type="ECO:0000259" key="1">
    <source>
        <dbReference type="Pfam" id="PF13380"/>
    </source>
</evidence>
<accession>A0A0F9L0M6</accession>
<dbReference type="AlphaFoldDB" id="A0A0F9L0M6"/>
<feature type="domain" description="CoA-binding" evidence="1">
    <location>
        <begin position="48"/>
        <end position="146"/>
    </location>
</feature>
<dbReference type="Gene3D" id="3.40.50.261">
    <property type="entry name" value="Succinyl-CoA synthetase domains"/>
    <property type="match status" value="2"/>
</dbReference>
<evidence type="ECO:0000259" key="2">
    <source>
        <dbReference type="Pfam" id="PF13607"/>
    </source>
</evidence>
<dbReference type="Pfam" id="PF13380">
    <property type="entry name" value="CoA_binding_2"/>
    <property type="match status" value="1"/>
</dbReference>
<dbReference type="EMBL" id="LAZR01007093">
    <property type="protein sequence ID" value="KKM87498.1"/>
    <property type="molecule type" value="Genomic_DNA"/>
</dbReference>
<dbReference type="Pfam" id="PF13607">
    <property type="entry name" value="Succ_CoA_lig"/>
    <property type="match status" value="1"/>
</dbReference>
<dbReference type="SUPFAM" id="SSF52210">
    <property type="entry name" value="Succinyl-CoA synthetase domains"/>
    <property type="match status" value="2"/>
</dbReference>
<dbReference type="InterPro" id="IPR032875">
    <property type="entry name" value="Succ_CoA_lig_flav_dom"/>
</dbReference>
<proteinExistence type="predicted"/>
<dbReference type="InterPro" id="IPR036291">
    <property type="entry name" value="NAD(P)-bd_dom_sf"/>
</dbReference>
<organism evidence="3">
    <name type="scientific">marine sediment metagenome</name>
    <dbReference type="NCBI Taxonomy" id="412755"/>
    <lineage>
        <taxon>unclassified sequences</taxon>
        <taxon>metagenomes</taxon>
        <taxon>ecological metagenomes</taxon>
    </lineage>
</organism>
<protein>
    <recommendedName>
        <fullName evidence="4">CoA-binding domain-containing protein</fullName>
    </recommendedName>
</protein>
<evidence type="ECO:0000313" key="3">
    <source>
        <dbReference type="EMBL" id="KKM87498.1"/>
    </source>
</evidence>
<name>A0A0F9L0M6_9ZZZZ</name>